<dbReference type="HOGENOM" id="CLU_2565914_0_0_2"/>
<sequence>MITTRAAGVTAAAGTRLAQPLFLMLFRHQKSLDKKSRHSGSPCRAFAHCTVFAPAAPRRAWTVVSESISGLPLSGPVPVLG</sequence>
<dbReference type="InParanoid" id="Q9HIB4"/>
<keyword evidence="2" id="KW-1185">Reference proteome</keyword>
<evidence type="ECO:0000313" key="1">
    <source>
        <dbReference type="EMBL" id="CAC12547.1"/>
    </source>
</evidence>
<gene>
    <name evidence="1" type="ordered locus">Ta1427</name>
</gene>
<proteinExistence type="predicted"/>
<accession>Q9HIB4</accession>
<dbReference type="Proteomes" id="UP000001024">
    <property type="component" value="Chromosome"/>
</dbReference>
<organism evidence="1 2">
    <name type="scientific">Thermoplasma acidophilum (strain ATCC 25905 / DSM 1728 / JCM 9062 / NBRC 15155 / AMRC-C165)</name>
    <dbReference type="NCBI Taxonomy" id="273075"/>
    <lineage>
        <taxon>Archaea</taxon>
        <taxon>Methanobacteriati</taxon>
        <taxon>Thermoplasmatota</taxon>
        <taxon>Thermoplasmata</taxon>
        <taxon>Thermoplasmatales</taxon>
        <taxon>Thermoplasmataceae</taxon>
        <taxon>Thermoplasma</taxon>
    </lineage>
</organism>
<dbReference type="EMBL" id="AL445067">
    <property type="protein sequence ID" value="CAC12547.1"/>
    <property type="molecule type" value="Genomic_DNA"/>
</dbReference>
<dbReference type="AlphaFoldDB" id="Q9HIB4"/>
<dbReference type="KEGG" id="tac:Ta1427"/>
<evidence type="ECO:0000313" key="2">
    <source>
        <dbReference type="Proteomes" id="UP000001024"/>
    </source>
</evidence>
<reference evidence="1 2" key="1">
    <citation type="journal article" date="2000" name="Nature">
        <title>The genome sequence of the thermoacidophilic scavenger Thermoplasma acidophilum.</title>
        <authorList>
            <person name="Ruepp A."/>
            <person name="Graml W."/>
            <person name="Santos-Martinez M.L."/>
            <person name="Koretke K.K."/>
            <person name="Volker C."/>
            <person name="Mewes H.W."/>
            <person name="Frishman D."/>
            <person name="Stocker S."/>
            <person name="Lupas A.N."/>
            <person name="Baumeister W."/>
        </authorList>
    </citation>
    <scope>NUCLEOTIDE SEQUENCE [LARGE SCALE GENOMIC DNA]</scope>
    <source>
        <strain evidence="2">ATCC 25905 / DSM 1728 / JCM 9062 / NBRC 15155 / AMRC-C165</strain>
    </source>
</reference>
<name>Q9HIB4_THEAC</name>
<protein>
    <submittedName>
        <fullName evidence="1">Uncharacterized protein</fullName>
    </submittedName>
</protein>
<dbReference type="EnsemblBacteria" id="CAC12547">
    <property type="protein sequence ID" value="CAC12547"/>
    <property type="gene ID" value="CAC12547"/>
</dbReference>